<evidence type="ECO:0000313" key="7">
    <source>
        <dbReference type="Proteomes" id="UP000440367"/>
    </source>
</evidence>
<proteinExistence type="predicted"/>
<dbReference type="EMBL" id="QXGD01001248">
    <property type="protein sequence ID" value="KAE9210763.1"/>
    <property type="molecule type" value="Genomic_DNA"/>
</dbReference>
<dbReference type="EMBL" id="QXFZ01001263">
    <property type="protein sequence ID" value="KAE9093720.1"/>
    <property type="molecule type" value="Genomic_DNA"/>
</dbReference>
<protein>
    <recommendedName>
        <fullName evidence="11">RXLR phytopathogen effector protein WY-domain domain-containing protein</fullName>
    </recommendedName>
</protein>
<dbReference type="Proteomes" id="UP000460718">
    <property type="component" value="Unassembled WGS sequence"/>
</dbReference>
<sequence length="128" mass="14833">MIDEAMRNPGTEKIARLALDKRLKVWLRKENPPENVFKELYLQRAGDGLIASQNFPFWTNSLFQILEKAKKVSSSEKTATTLQLSLLNRWVREKKTPEDVATLLKVEVSEPLMKTYVHKFTRKWGNSA</sequence>
<evidence type="ECO:0000313" key="2">
    <source>
        <dbReference type="EMBL" id="KAE9093720.1"/>
    </source>
</evidence>
<evidence type="ECO:0008006" key="11">
    <source>
        <dbReference type="Google" id="ProtNLM"/>
    </source>
</evidence>
<evidence type="ECO:0000313" key="8">
    <source>
        <dbReference type="Proteomes" id="UP000440732"/>
    </source>
</evidence>
<evidence type="ECO:0000313" key="6">
    <source>
        <dbReference type="Proteomes" id="UP000437068"/>
    </source>
</evidence>
<dbReference type="Proteomes" id="UP000437068">
    <property type="component" value="Unassembled WGS sequence"/>
</dbReference>
<accession>A0A6A3RC36</accession>
<dbReference type="Proteomes" id="UP000440732">
    <property type="component" value="Unassembled WGS sequence"/>
</dbReference>
<comment type="caution">
    <text evidence="2">The sequence shown here is derived from an EMBL/GenBank/DDBJ whole genome shotgun (WGS) entry which is preliminary data.</text>
</comment>
<evidence type="ECO:0000313" key="3">
    <source>
        <dbReference type="EMBL" id="KAE9138923.1"/>
    </source>
</evidence>
<dbReference type="Proteomes" id="UP000441208">
    <property type="component" value="Unassembled WGS sequence"/>
</dbReference>
<evidence type="ECO:0000313" key="4">
    <source>
        <dbReference type="EMBL" id="KAE9210763.1"/>
    </source>
</evidence>
<evidence type="ECO:0000313" key="10">
    <source>
        <dbReference type="Proteomes" id="UP000460718"/>
    </source>
</evidence>
<dbReference type="EMBL" id="QXGA01000842">
    <property type="protein sequence ID" value="KAE9138923.1"/>
    <property type="molecule type" value="Genomic_DNA"/>
</dbReference>
<gene>
    <name evidence="5" type="ORF">PF001_g17101</name>
    <name evidence="4" type="ORF">PF002_g18735</name>
    <name evidence="3" type="ORF">PF006_g13862</name>
    <name evidence="2" type="ORF">PF007_g18024</name>
    <name evidence="1" type="ORF">PF011_g16810</name>
</gene>
<evidence type="ECO:0000313" key="9">
    <source>
        <dbReference type="Proteomes" id="UP000441208"/>
    </source>
</evidence>
<evidence type="ECO:0000313" key="1">
    <source>
        <dbReference type="EMBL" id="KAE8994222.1"/>
    </source>
</evidence>
<name>A0A6A3RC36_9STRA</name>
<dbReference type="EMBL" id="QXFW01001230">
    <property type="protein sequence ID" value="KAE8994222.1"/>
    <property type="molecule type" value="Genomic_DNA"/>
</dbReference>
<dbReference type="AlphaFoldDB" id="A0A6A3RC36"/>
<dbReference type="EMBL" id="QXGE01001216">
    <property type="protein sequence ID" value="KAE9295937.1"/>
    <property type="molecule type" value="Genomic_DNA"/>
</dbReference>
<dbReference type="Proteomes" id="UP000440367">
    <property type="component" value="Unassembled WGS sequence"/>
</dbReference>
<organism evidence="2 9">
    <name type="scientific">Phytophthora fragariae</name>
    <dbReference type="NCBI Taxonomy" id="53985"/>
    <lineage>
        <taxon>Eukaryota</taxon>
        <taxon>Sar</taxon>
        <taxon>Stramenopiles</taxon>
        <taxon>Oomycota</taxon>
        <taxon>Peronosporomycetes</taxon>
        <taxon>Peronosporales</taxon>
        <taxon>Peronosporaceae</taxon>
        <taxon>Phytophthora</taxon>
    </lineage>
</organism>
<reference evidence="6 7" key="1">
    <citation type="submission" date="2018-08" db="EMBL/GenBank/DDBJ databases">
        <title>Genomic investigation of the strawberry pathogen Phytophthora fragariae indicates pathogenicity is determined by transcriptional variation in three key races.</title>
        <authorList>
            <person name="Adams T.M."/>
            <person name="Armitage A.D."/>
            <person name="Sobczyk M.K."/>
            <person name="Bates H.J."/>
            <person name="Dunwell J.M."/>
            <person name="Nellist C.F."/>
            <person name="Harrison R.J."/>
        </authorList>
    </citation>
    <scope>NUCLEOTIDE SEQUENCE [LARGE SCALE GENOMIC DNA]</scope>
    <source>
        <strain evidence="5 6">A4</strain>
        <strain evidence="4 7">BC-1</strain>
        <strain evidence="3 8">NOV-5</strain>
        <strain evidence="2 9">NOV-71</strain>
        <strain evidence="1 10">SCRP245</strain>
    </source>
</reference>
<evidence type="ECO:0000313" key="5">
    <source>
        <dbReference type="EMBL" id="KAE9295937.1"/>
    </source>
</evidence>